<dbReference type="STRING" id="1367852.SAMN05216516_10133"/>
<keyword evidence="3" id="KW-1185">Reference proteome</keyword>
<name>A0A1I4UC01_9GAMM</name>
<proteinExistence type="predicted"/>
<protein>
    <submittedName>
        <fullName evidence="2">Uncharacterized protein</fullName>
    </submittedName>
</protein>
<organism evidence="2 3">
    <name type="scientific">Izhakiella capsodis</name>
    <dbReference type="NCBI Taxonomy" id="1367852"/>
    <lineage>
        <taxon>Bacteria</taxon>
        <taxon>Pseudomonadati</taxon>
        <taxon>Pseudomonadota</taxon>
        <taxon>Gammaproteobacteria</taxon>
        <taxon>Enterobacterales</taxon>
        <taxon>Erwiniaceae</taxon>
        <taxon>Izhakiella</taxon>
    </lineage>
</organism>
<dbReference type="Proteomes" id="UP000242222">
    <property type="component" value="Unassembled WGS sequence"/>
</dbReference>
<dbReference type="AlphaFoldDB" id="A0A1I4UC01"/>
<gene>
    <name evidence="2" type="ORF">SAMN05216516_10133</name>
</gene>
<evidence type="ECO:0000256" key="1">
    <source>
        <dbReference type="SAM" id="Phobius"/>
    </source>
</evidence>
<accession>A0A1I4UC01</accession>
<feature type="transmembrane region" description="Helical" evidence="1">
    <location>
        <begin position="28"/>
        <end position="45"/>
    </location>
</feature>
<sequence length="58" mass="7106">MSHHDRGRPLFIQYFAHLVQLWPRKIEVFMRSLLVCNVMIYFMAYGERLTKKQLFCNK</sequence>
<keyword evidence="1" id="KW-0812">Transmembrane</keyword>
<keyword evidence="1" id="KW-1133">Transmembrane helix</keyword>
<keyword evidence="1" id="KW-0472">Membrane</keyword>
<reference evidence="3" key="1">
    <citation type="submission" date="2016-10" db="EMBL/GenBank/DDBJ databases">
        <authorList>
            <person name="Varghese N."/>
            <person name="Submissions S."/>
        </authorList>
    </citation>
    <scope>NUCLEOTIDE SEQUENCE [LARGE SCALE GENOMIC DNA]</scope>
    <source>
        <strain evidence="3">N6PO6</strain>
    </source>
</reference>
<evidence type="ECO:0000313" key="3">
    <source>
        <dbReference type="Proteomes" id="UP000242222"/>
    </source>
</evidence>
<evidence type="ECO:0000313" key="2">
    <source>
        <dbReference type="EMBL" id="SFM86482.1"/>
    </source>
</evidence>
<dbReference type="EMBL" id="FOVC01000001">
    <property type="protein sequence ID" value="SFM86482.1"/>
    <property type="molecule type" value="Genomic_DNA"/>
</dbReference>